<reference evidence="2 3" key="1">
    <citation type="submission" date="2014-09" db="EMBL/GenBank/DDBJ databases">
        <title>Draft Genome Sequence of Draconibacterium sp. JN14CK-3.</title>
        <authorList>
            <person name="Dong C."/>
            <person name="Lai Q."/>
            <person name="Shao Z."/>
        </authorList>
    </citation>
    <scope>NUCLEOTIDE SEQUENCE [LARGE SCALE GENOMIC DNA]</scope>
    <source>
        <strain evidence="2 3">JN14CK-3</strain>
    </source>
</reference>
<feature type="chain" id="PRO_5002331111" description="Toxin-antitoxin system YwqK family antitoxin" evidence="1">
    <location>
        <begin position="21"/>
        <end position="152"/>
    </location>
</feature>
<comment type="caution">
    <text evidence="2">The sequence shown here is derived from an EMBL/GenBank/DDBJ whole genome shotgun (WGS) entry which is preliminary data.</text>
</comment>
<dbReference type="Proteomes" id="UP000032544">
    <property type="component" value="Unassembled WGS sequence"/>
</dbReference>
<evidence type="ECO:0000313" key="3">
    <source>
        <dbReference type="Proteomes" id="UP000032544"/>
    </source>
</evidence>
<dbReference type="PANTHER" id="PTHR33706">
    <property type="entry name" value="MORN VARIANT REPEAT PROTEIN"/>
    <property type="match status" value="1"/>
</dbReference>
<dbReference type="PANTHER" id="PTHR33706:SF1">
    <property type="entry name" value="TPR REPEAT PROTEIN"/>
    <property type="match status" value="1"/>
</dbReference>
<protein>
    <recommendedName>
        <fullName evidence="4">Toxin-antitoxin system YwqK family antitoxin</fullName>
    </recommendedName>
</protein>
<evidence type="ECO:0008006" key="4">
    <source>
        <dbReference type="Google" id="ProtNLM"/>
    </source>
</evidence>
<sequence length="152" mass="17886">MKKLLVLVGFLALIITASKAQKIEEIDGIYYKNSKKYTGTYQGYYDDNTLQSEVKVKNGEKHGKATIYFKNGHVNEIRSYKYNQMHGKWVMFNEHGIKVSVARYKNGKKHGKWVIWNDYGHLLYELEYDNGEKTGVWKKYDEQGNLISERKY</sequence>
<evidence type="ECO:0000313" key="2">
    <source>
        <dbReference type="EMBL" id="KJF42973.1"/>
    </source>
</evidence>
<name>A0A0D8JB03_9BACT</name>
<evidence type="ECO:0000256" key="1">
    <source>
        <dbReference type="SAM" id="SignalP"/>
    </source>
</evidence>
<feature type="signal peptide" evidence="1">
    <location>
        <begin position="1"/>
        <end position="20"/>
    </location>
</feature>
<dbReference type="EMBL" id="JRHC01000004">
    <property type="protein sequence ID" value="KJF42973.1"/>
    <property type="molecule type" value="Genomic_DNA"/>
</dbReference>
<dbReference type="Pfam" id="PF07661">
    <property type="entry name" value="MORN_2"/>
    <property type="match status" value="3"/>
</dbReference>
<organism evidence="2 3">
    <name type="scientific">Draconibacterium sediminis</name>
    <dbReference type="NCBI Taxonomy" id="1544798"/>
    <lineage>
        <taxon>Bacteria</taxon>
        <taxon>Pseudomonadati</taxon>
        <taxon>Bacteroidota</taxon>
        <taxon>Bacteroidia</taxon>
        <taxon>Marinilabiliales</taxon>
        <taxon>Prolixibacteraceae</taxon>
        <taxon>Draconibacterium</taxon>
    </lineage>
</organism>
<keyword evidence="1" id="KW-0732">Signal</keyword>
<dbReference type="STRING" id="1544798.LH29_16405"/>
<dbReference type="SUPFAM" id="SSF82185">
    <property type="entry name" value="Histone H3 K4-specific methyltransferase SET7/9 N-terminal domain"/>
    <property type="match status" value="1"/>
</dbReference>
<gene>
    <name evidence="2" type="ORF">LH29_16405</name>
</gene>
<dbReference type="OrthoDB" id="1119854at2"/>
<dbReference type="Gene3D" id="2.20.110.10">
    <property type="entry name" value="Histone H3 K4-specific methyltransferase SET7/9 N-terminal domain"/>
    <property type="match status" value="2"/>
</dbReference>
<dbReference type="AlphaFoldDB" id="A0A0D8JB03"/>
<accession>A0A0D8JB03</accession>
<proteinExistence type="predicted"/>
<dbReference type="InterPro" id="IPR011652">
    <property type="entry name" value="MORN_2"/>
</dbReference>
<dbReference type="RefSeq" id="WP_045031480.1">
    <property type="nucleotide sequence ID" value="NZ_JRHC01000004.1"/>
</dbReference>
<keyword evidence="3" id="KW-1185">Reference proteome</keyword>
<dbReference type="PATRIC" id="fig|1544798.3.peg.3445"/>